<keyword evidence="14" id="KW-1185">Reference proteome</keyword>
<keyword evidence="5" id="KW-0964">Secreted</keyword>
<keyword evidence="5" id="KW-0134">Cell wall</keyword>
<accession>A0A1S2XIN3</accession>
<evidence type="ECO:0000256" key="8">
    <source>
        <dbReference type="ARBA" id="ARBA00023180"/>
    </source>
</evidence>
<evidence type="ECO:0000256" key="9">
    <source>
        <dbReference type="ARBA" id="ARBA00047928"/>
    </source>
</evidence>
<comment type="pathway">
    <text evidence="2 12">Glycan metabolism; pectin degradation; 2-dehydro-3-deoxy-D-gluconate from pectin: step 1/5.</text>
</comment>
<keyword evidence="6 12" id="KW-0378">Hydrolase</keyword>
<keyword evidence="7 12" id="KW-0063">Aspartyl esterase</keyword>
<feature type="domain" description="Pectinesterase catalytic" evidence="13">
    <location>
        <begin position="40"/>
        <end position="317"/>
    </location>
</feature>
<dbReference type="UniPathway" id="UPA00545">
    <property type="reaction ID" value="UER00823"/>
</dbReference>
<keyword evidence="12" id="KW-0732">Signal</keyword>
<organism evidence="14 15">
    <name type="scientific">Cicer arietinum</name>
    <name type="common">Chickpea</name>
    <name type="synonym">Garbanzo</name>
    <dbReference type="NCBI Taxonomy" id="3827"/>
    <lineage>
        <taxon>Eukaryota</taxon>
        <taxon>Viridiplantae</taxon>
        <taxon>Streptophyta</taxon>
        <taxon>Embryophyta</taxon>
        <taxon>Tracheophyta</taxon>
        <taxon>Spermatophyta</taxon>
        <taxon>Magnoliopsida</taxon>
        <taxon>eudicotyledons</taxon>
        <taxon>Gunneridae</taxon>
        <taxon>Pentapetalae</taxon>
        <taxon>rosids</taxon>
        <taxon>fabids</taxon>
        <taxon>Fabales</taxon>
        <taxon>Fabaceae</taxon>
        <taxon>Papilionoideae</taxon>
        <taxon>50 kb inversion clade</taxon>
        <taxon>NPAAA clade</taxon>
        <taxon>Hologalegina</taxon>
        <taxon>IRL clade</taxon>
        <taxon>Cicereae</taxon>
        <taxon>Cicer</taxon>
    </lineage>
</organism>
<evidence type="ECO:0000256" key="1">
    <source>
        <dbReference type="ARBA" id="ARBA00004191"/>
    </source>
</evidence>
<dbReference type="RefSeq" id="XP_004489925.1">
    <property type="nucleotide sequence ID" value="XM_004489868.3"/>
</dbReference>
<comment type="similarity">
    <text evidence="3">Belongs to the pectinesterase family.</text>
</comment>
<dbReference type="GO" id="GO:0042545">
    <property type="term" value="P:cell wall modification"/>
    <property type="evidence" value="ECO:0007669"/>
    <property type="project" value="UniProtKB-UniRule"/>
</dbReference>
<dbReference type="PANTHER" id="PTHR31321">
    <property type="entry name" value="ACYL-COA THIOESTER HYDROLASE YBHC-RELATED"/>
    <property type="match status" value="1"/>
</dbReference>
<dbReference type="AlphaFoldDB" id="A0A1S2XIN3"/>
<dbReference type="PaxDb" id="3827-XP_004489925.1"/>
<dbReference type="Gene3D" id="2.160.20.10">
    <property type="entry name" value="Single-stranded right-handed beta-helix, Pectin lyase-like"/>
    <property type="match status" value="1"/>
</dbReference>
<feature type="chain" id="PRO_5010005986" description="Pectinesterase" evidence="12">
    <location>
        <begin position="25"/>
        <end position="330"/>
    </location>
</feature>
<evidence type="ECO:0000313" key="15">
    <source>
        <dbReference type="RefSeq" id="XP_004489925.1"/>
    </source>
</evidence>
<evidence type="ECO:0000256" key="10">
    <source>
        <dbReference type="ARBA" id="ARBA00057335"/>
    </source>
</evidence>
<dbReference type="SUPFAM" id="SSF51126">
    <property type="entry name" value="Pectin lyase-like"/>
    <property type="match status" value="1"/>
</dbReference>
<sequence>MFIRLCLFVCLFLILGLKIEQVNAQLYRRYRNKLYPYRTLVVDSLGQGNFSTIQSAIDSIPSNNNVWICIKVKEGTYREKIEIPRDKPYIILKGEGRRKSYVEWDDHDTTAQSPTFVIMADNIVVKSISFRNSYNNPLNNRPKRPAVAAMISGDKVYFYRVGFFGFQDTLWDDKGRHYYELCTIQGAVDFIFGAGQSLFERCSISVIGVGYITAQGRTNPNDGSGFVFKDSHVFGNGTVYLGRPWRGYARVLFYNTNMTNVVRPSGWNSWNFDSREDHVTFAEHGNFGPGADTSKRVKWAKKLDLKTVEKMASLNFIDPKQEQWLQNQLF</sequence>
<dbReference type="FunFam" id="2.160.20.10:FF:000013">
    <property type="entry name" value="Pectinesterase"/>
    <property type="match status" value="1"/>
</dbReference>
<dbReference type="EC" id="3.1.1.11" evidence="4 12"/>
<evidence type="ECO:0000256" key="2">
    <source>
        <dbReference type="ARBA" id="ARBA00005184"/>
    </source>
</evidence>
<comment type="catalytic activity">
    <reaction evidence="9 12">
        <text>[(1-&gt;4)-alpha-D-galacturonosyl methyl ester](n) + n H2O = [(1-&gt;4)-alpha-D-galacturonosyl](n) + n methanol + n H(+)</text>
        <dbReference type="Rhea" id="RHEA:22380"/>
        <dbReference type="Rhea" id="RHEA-COMP:14570"/>
        <dbReference type="Rhea" id="RHEA-COMP:14573"/>
        <dbReference type="ChEBI" id="CHEBI:15377"/>
        <dbReference type="ChEBI" id="CHEBI:15378"/>
        <dbReference type="ChEBI" id="CHEBI:17790"/>
        <dbReference type="ChEBI" id="CHEBI:140522"/>
        <dbReference type="ChEBI" id="CHEBI:140523"/>
        <dbReference type="EC" id="3.1.1.11"/>
    </reaction>
</comment>
<dbReference type="eggNOG" id="ENOG502QVK0">
    <property type="taxonomic scope" value="Eukaryota"/>
</dbReference>
<protein>
    <recommendedName>
        <fullName evidence="4 12">Pectinesterase</fullName>
        <ecNumber evidence="4 12">3.1.1.11</ecNumber>
    </recommendedName>
</protein>
<evidence type="ECO:0000256" key="7">
    <source>
        <dbReference type="ARBA" id="ARBA00023085"/>
    </source>
</evidence>
<dbReference type="PROSITE" id="PS00503">
    <property type="entry name" value="PECTINESTERASE_2"/>
    <property type="match status" value="1"/>
</dbReference>
<evidence type="ECO:0000256" key="5">
    <source>
        <dbReference type="ARBA" id="ARBA00022512"/>
    </source>
</evidence>
<dbReference type="Proteomes" id="UP000087171">
    <property type="component" value="Chromosome Ca2"/>
</dbReference>
<evidence type="ECO:0000256" key="11">
    <source>
        <dbReference type="PROSITE-ProRule" id="PRU10040"/>
    </source>
</evidence>
<dbReference type="OrthoDB" id="2019149at2759"/>
<evidence type="ECO:0000256" key="12">
    <source>
        <dbReference type="RuleBase" id="RU000589"/>
    </source>
</evidence>
<dbReference type="GeneID" id="101504005"/>
<gene>
    <name evidence="15" type="primary">LOC101504005</name>
</gene>
<evidence type="ECO:0000259" key="13">
    <source>
        <dbReference type="Pfam" id="PF01095"/>
    </source>
</evidence>
<name>A0A1S2XIN3_CICAR</name>
<comment type="subcellular location">
    <subcellularLocation>
        <location evidence="1">Secreted</location>
        <location evidence="1">Cell wall</location>
    </subcellularLocation>
</comment>
<dbReference type="InterPro" id="IPR000070">
    <property type="entry name" value="Pectinesterase_cat"/>
</dbReference>
<dbReference type="GO" id="GO:0030599">
    <property type="term" value="F:pectinesterase activity"/>
    <property type="evidence" value="ECO:0007669"/>
    <property type="project" value="UniProtKB-UniRule"/>
</dbReference>
<reference evidence="14" key="1">
    <citation type="journal article" date="2013" name="Nat. Biotechnol.">
        <title>Draft genome sequence of chickpea (Cicer arietinum) provides a resource for trait improvement.</title>
        <authorList>
            <person name="Varshney R.K."/>
            <person name="Song C."/>
            <person name="Saxena R.K."/>
            <person name="Azam S."/>
            <person name="Yu S."/>
            <person name="Sharpe A.G."/>
            <person name="Cannon S."/>
            <person name="Baek J."/>
            <person name="Rosen B.D."/>
            <person name="Tar'an B."/>
            <person name="Millan T."/>
            <person name="Zhang X."/>
            <person name="Ramsay L.D."/>
            <person name="Iwata A."/>
            <person name="Wang Y."/>
            <person name="Nelson W."/>
            <person name="Farmer A.D."/>
            <person name="Gaur P.M."/>
            <person name="Soderlund C."/>
            <person name="Penmetsa R.V."/>
            <person name="Xu C."/>
            <person name="Bharti A.K."/>
            <person name="He W."/>
            <person name="Winter P."/>
            <person name="Zhao S."/>
            <person name="Hane J.K."/>
            <person name="Carrasquilla-Garcia N."/>
            <person name="Condie J.A."/>
            <person name="Upadhyaya H.D."/>
            <person name="Luo M.C."/>
            <person name="Thudi M."/>
            <person name="Gowda C.L."/>
            <person name="Singh N.P."/>
            <person name="Lichtenzveig J."/>
            <person name="Gali K.K."/>
            <person name="Rubio J."/>
            <person name="Nadarajan N."/>
            <person name="Dolezel J."/>
            <person name="Bansal K.C."/>
            <person name="Xu X."/>
            <person name="Edwards D."/>
            <person name="Zhang G."/>
            <person name="Kahl G."/>
            <person name="Gil J."/>
            <person name="Singh K.B."/>
            <person name="Datta S.K."/>
            <person name="Jackson S.A."/>
            <person name="Wang J."/>
            <person name="Cook D.R."/>
        </authorList>
    </citation>
    <scope>NUCLEOTIDE SEQUENCE [LARGE SCALE GENOMIC DNA]</scope>
    <source>
        <strain evidence="14">cv. CDC Frontier</strain>
    </source>
</reference>
<dbReference type="InterPro" id="IPR033131">
    <property type="entry name" value="Pectinesterase_Asp_AS"/>
</dbReference>
<dbReference type="InterPro" id="IPR011050">
    <property type="entry name" value="Pectin_lyase_fold/virulence"/>
</dbReference>
<evidence type="ECO:0000256" key="3">
    <source>
        <dbReference type="ARBA" id="ARBA00008891"/>
    </source>
</evidence>
<dbReference type="PANTHER" id="PTHR31321:SF76">
    <property type="entry name" value="PECTINESTERASE 10-RELATED"/>
    <property type="match status" value="1"/>
</dbReference>
<evidence type="ECO:0000256" key="4">
    <source>
        <dbReference type="ARBA" id="ARBA00013229"/>
    </source>
</evidence>
<proteinExistence type="inferred from homology"/>
<keyword evidence="8" id="KW-0325">Glycoprotein</keyword>
<feature type="active site" evidence="11">
    <location>
        <position position="189"/>
    </location>
</feature>
<comment type="function">
    <text evidence="10">Acts in the modification of cell walls via demethylesterification of cell wall pectin.</text>
</comment>
<dbReference type="GO" id="GO:0045490">
    <property type="term" value="P:pectin catabolic process"/>
    <property type="evidence" value="ECO:0007669"/>
    <property type="project" value="UniProtKB-UniRule"/>
</dbReference>
<feature type="signal peptide" evidence="12">
    <location>
        <begin position="1"/>
        <end position="24"/>
    </location>
</feature>
<reference evidence="15" key="2">
    <citation type="submission" date="2025-08" db="UniProtKB">
        <authorList>
            <consortium name="RefSeq"/>
        </authorList>
    </citation>
    <scope>IDENTIFICATION</scope>
    <source>
        <tissue evidence="15">Etiolated seedlings</tissue>
    </source>
</reference>
<dbReference type="KEGG" id="cam:101504005"/>
<evidence type="ECO:0000256" key="6">
    <source>
        <dbReference type="ARBA" id="ARBA00022801"/>
    </source>
</evidence>
<dbReference type="Pfam" id="PF01095">
    <property type="entry name" value="Pectinesterase"/>
    <property type="match status" value="1"/>
</dbReference>
<evidence type="ECO:0000313" key="14">
    <source>
        <dbReference type="Proteomes" id="UP000087171"/>
    </source>
</evidence>
<dbReference type="InterPro" id="IPR012334">
    <property type="entry name" value="Pectin_lyas_fold"/>
</dbReference>